<comment type="caution">
    <text evidence="2">The sequence shown here is derived from an EMBL/GenBank/DDBJ whole genome shotgun (WGS) entry which is preliminary data.</text>
</comment>
<evidence type="ECO:0000313" key="2">
    <source>
        <dbReference type="EMBL" id="GAG11985.1"/>
    </source>
</evidence>
<accession>X0V1L4</accession>
<dbReference type="EMBL" id="BARS01027447">
    <property type="protein sequence ID" value="GAG11985.1"/>
    <property type="molecule type" value="Genomic_DNA"/>
</dbReference>
<protein>
    <recommendedName>
        <fullName evidence="3">Helix-turn-helix domain-containing protein</fullName>
    </recommendedName>
</protein>
<gene>
    <name evidence="2" type="ORF">S01H1_43118</name>
</gene>
<dbReference type="AlphaFoldDB" id="X0V1L4"/>
<dbReference type="Gene3D" id="1.10.10.10">
    <property type="entry name" value="Winged helix-like DNA-binding domain superfamily/Winged helix DNA-binding domain"/>
    <property type="match status" value="1"/>
</dbReference>
<proteinExistence type="predicted"/>
<dbReference type="InterPro" id="IPR036388">
    <property type="entry name" value="WH-like_DNA-bd_sf"/>
</dbReference>
<keyword evidence="1" id="KW-0175">Coiled coil</keyword>
<sequence>MDKEKTNRQTKSDKEGYIIVTNYFLKKWVKILGVDPVVLYEELLTYCHKEKYIAWPTINSLCQQMGIAKTTLLRYQNTLLRFGLIKNIRRGKSTTGHYRNNIYQITSIEELSRHPDPDKIVDLVGSKMKLSLVSKRYPNNTNLNITNTTTTNRDVVVDFKKLKEEGEEKMQALREQLLNLNIKESFIEKILKEYPPSKIE</sequence>
<evidence type="ECO:0000256" key="1">
    <source>
        <dbReference type="SAM" id="Coils"/>
    </source>
</evidence>
<feature type="coiled-coil region" evidence="1">
    <location>
        <begin position="156"/>
        <end position="183"/>
    </location>
</feature>
<name>X0V1L4_9ZZZZ</name>
<organism evidence="2">
    <name type="scientific">marine sediment metagenome</name>
    <dbReference type="NCBI Taxonomy" id="412755"/>
    <lineage>
        <taxon>unclassified sequences</taxon>
        <taxon>metagenomes</taxon>
        <taxon>ecological metagenomes</taxon>
    </lineage>
</organism>
<reference evidence="2" key="1">
    <citation type="journal article" date="2014" name="Front. Microbiol.">
        <title>High frequency of phylogenetically diverse reductive dehalogenase-homologous genes in deep subseafloor sedimentary metagenomes.</title>
        <authorList>
            <person name="Kawai M."/>
            <person name="Futagami T."/>
            <person name="Toyoda A."/>
            <person name="Takaki Y."/>
            <person name="Nishi S."/>
            <person name="Hori S."/>
            <person name="Arai W."/>
            <person name="Tsubouchi T."/>
            <person name="Morono Y."/>
            <person name="Uchiyama I."/>
            <person name="Ito T."/>
            <person name="Fujiyama A."/>
            <person name="Inagaki F."/>
            <person name="Takami H."/>
        </authorList>
    </citation>
    <scope>NUCLEOTIDE SEQUENCE</scope>
    <source>
        <strain evidence="2">Expedition CK06-06</strain>
    </source>
</reference>
<evidence type="ECO:0008006" key="3">
    <source>
        <dbReference type="Google" id="ProtNLM"/>
    </source>
</evidence>